<protein>
    <submittedName>
        <fullName evidence="6">FAD-dependent oxidoreductase</fullName>
    </submittedName>
</protein>
<comment type="cofactor">
    <cofactor evidence="1">
        <name>FAD</name>
        <dbReference type="ChEBI" id="CHEBI:57692"/>
    </cofactor>
</comment>
<dbReference type="Pfam" id="PF01266">
    <property type="entry name" value="DAO"/>
    <property type="match status" value="1"/>
</dbReference>
<evidence type="ECO:0000259" key="5">
    <source>
        <dbReference type="Pfam" id="PF01266"/>
    </source>
</evidence>
<evidence type="ECO:0000313" key="7">
    <source>
        <dbReference type="Proteomes" id="UP000253908"/>
    </source>
</evidence>
<dbReference type="SUPFAM" id="SSF54373">
    <property type="entry name" value="FAD-linked reductases, C-terminal domain"/>
    <property type="match status" value="1"/>
</dbReference>
<accession>A0A345PK73</accession>
<gene>
    <name evidence="6" type="ORF">CUC15_16315</name>
</gene>
<dbReference type="InterPro" id="IPR001557">
    <property type="entry name" value="L-lactate/malate_DH"/>
</dbReference>
<dbReference type="Gene3D" id="3.30.9.10">
    <property type="entry name" value="D-Amino Acid Oxidase, subunit A, domain 2"/>
    <property type="match status" value="1"/>
</dbReference>
<dbReference type="PANTHER" id="PTHR13847:SF286">
    <property type="entry name" value="D-AMINO ACID DEHYDROGENASE"/>
    <property type="match status" value="1"/>
</dbReference>
<dbReference type="InterPro" id="IPR006076">
    <property type="entry name" value="FAD-dep_OxRdtase"/>
</dbReference>
<dbReference type="SUPFAM" id="SSF51905">
    <property type="entry name" value="FAD/NAD(P)-binding domain"/>
    <property type="match status" value="1"/>
</dbReference>
<evidence type="ECO:0000256" key="1">
    <source>
        <dbReference type="ARBA" id="ARBA00001974"/>
    </source>
</evidence>
<dbReference type="OrthoDB" id="9805337at2"/>
<dbReference type="Proteomes" id="UP000253908">
    <property type="component" value="Chromosome"/>
</dbReference>
<sequence length="374" mass="40340">MKVIVIGTGIVGASAAYHLAKNNIEVIMVDRPEEGKATSAGAGIVSPWAKNESAEWYRLAKRGAAFYPHLISALKEEGENEVGYKKVGALHVSNDPEQLDEIERNLNIKKKDAPEIGDIQRLNHKQTRQLFPLLKDDLESVFVSGGARVDGAKMREALKRAAKNNGAKLIEGEAKLIHENNRVSGITVQGETIYADKVLITAGTGAPELLKPLNIDLKIEPQRGQIAHIKLPEMDTSEWPIIVPQSSHYLLAFDDSRVVAGATRETGSGFDYRLTAGGVNEVLTEALKVAPGLNEGTLEEVRIGFRPMGPDTIPVLGSVDMLEGVVLANGLGASGLTMGPYVGSLAAAIISEEHIDLDLSPYKPERAIHIKENI</sequence>
<evidence type="ECO:0000256" key="2">
    <source>
        <dbReference type="ARBA" id="ARBA00009410"/>
    </source>
</evidence>
<keyword evidence="3" id="KW-0285">Flavoprotein</keyword>
<dbReference type="RefSeq" id="WP_114917689.1">
    <property type="nucleotide sequence ID" value="NZ_CP024848.1"/>
</dbReference>
<dbReference type="GO" id="GO:0019752">
    <property type="term" value="P:carboxylic acid metabolic process"/>
    <property type="evidence" value="ECO:0007669"/>
    <property type="project" value="InterPro"/>
</dbReference>
<evidence type="ECO:0000256" key="4">
    <source>
        <dbReference type="ARBA" id="ARBA00023002"/>
    </source>
</evidence>
<dbReference type="Gene3D" id="3.50.50.60">
    <property type="entry name" value="FAD/NAD(P)-binding domain"/>
    <property type="match status" value="1"/>
</dbReference>
<dbReference type="PANTHER" id="PTHR13847">
    <property type="entry name" value="SARCOSINE DEHYDROGENASE-RELATED"/>
    <property type="match status" value="1"/>
</dbReference>
<comment type="similarity">
    <text evidence="2">Belongs to the DadA oxidoreductase family.</text>
</comment>
<keyword evidence="7" id="KW-1185">Reference proteome</keyword>
<name>A0A345PK73_9BACI</name>
<dbReference type="GO" id="GO:0005737">
    <property type="term" value="C:cytoplasm"/>
    <property type="evidence" value="ECO:0007669"/>
    <property type="project" value="TreeGrafter"/>
</dbReference>
<evidence type="ECO:0000313" key="6">
    <source>
        <dbReference type="EMBL" id="AXI10403.1"/>
    </source>
</evidence>
<dbReference type="EMBL" id="CP024848">
    <property type="protein sequence ID" value="AXI10403.1"/>
    <property type="molecule type" value="Genomic_DNA"/>
</dbReference>
<keyword evidence="4" id="KW-0560">Oxidoreductase</keyword>
<organism evidence="6 7">
    <name type="scientific">Oceanobacillus zhaokaii</name>
    <dbReference type="NCBI Taxonomy" id="2052660"/>
    <lineage>
        <taxon>Bacteria</taxon>
        <taxon>Bacillati</taxon>
        <taxon>Bacillota</taxon>
        <taxon>Bacilli</taxon>
        <taxon>Bacillales</taxon>
        <taxon>Bacillaceae</taxon>
        <taxon>Oceanobacillus</taxon>
    </lineage>
</organism>
<proteinExistence type="inferred from homology"/>
<evidence type="ECO:0000256" key="3">
    <source>
        <dbReference type="ARBA" id="ARBA00022630"/>
    </source>
</evidence>
<feature type="domain" description="FAD dependent oxidoreductase" evidence="5">
    <location>
        <begin position="2"/>
        <end position="348"/>
    </location>
</feature>
<dbReference type="AlphaFoldDB" id="A0A345PK73"/>
<dbReference type="InterPro" id="IPR036188">
    <property type="entry name" value="FAD/NAD-bd_sf"/>
</dbReference>
<dbReference type="GO" id="GO:0016616">
    <property type="term" value="F:oxidoreductase activity, acting on the CH-OH group of donors, NAD or NADP as acceptor"/>
    <property type="evidence" value="ECO:0007669"/>
    <property type="project" value="InterPro"/>
</dbReference>
<dbReference type="KEGG" id="ocn:CUC15_16315"/>
<dbReference type="PRINTS" id="PR00086">
    <property type="entry name" value="LLDHDRGNASE"/>
</dbReference>
<reference evidence="7" key="1">
    <citation type="submission" date="2017-11" db="EMBL/GenBank/DDBJ databases">
        <authorList>
            <person name="Zhu W."/>
        </authorList>
    </citation>
    <scope>NUCLEOTIDE SEQUENCE [LARGE SCALE GENOMIC DNA]</scope>
    <source>
        <strain evidence="7">160</strain>
    </source>
</reference>